<reference evidence="9 10" key="1">
    <citation type="submission" date="2019-06" db="EMBL/GenBank/DDBJ databases">
        <title>Genome sequencing of plant associated microbes to promote plant fitness in Sorghum bicolor and Oryza sativa.</title>
        <authorList>
            <person name="Coleman-Derr D."/>
        </authorList>
    </citation>
    <scope>NUCLEOTIDE SEQUENCE [LARGE SCALE GENOMIC DNA]</scope>
    <source>
        <strain evidence="9 10">KV-663</strain>
    </source>
</reference>
<evidence type="ECO:0000256" key="5">
    <source>
        <dbReference type="ARBA" id="ARBA00022989"/>
    </source>
</evidence>
<proteinExistence type="inferred from homology"/>
<dbReference type="SUPFAM" id="SSF161098">
    <property type="entry name" value="MetI-like"/>
    <property type="match status" value="1"/>
</dbReference>
<evidence type="ECO:0000256" key="6">
    <source>
        <dbReference type="ARBA" id="ARBA00023136"/>
    </source>
</evidence>
<feature type="transmembrane region" description="Helical" evidence="7">
    <location>
        <begin position="205"/>
        <end position="228"/>
    </location>
</feature>
<dbReference type="EMBL" id="VFPM01000002">
    <property type="protein sequence ID" value="TQM62177.1"/>
    <property type="molecule type" value="Genomic_DNA"/>
</dbReference>
<dbReference type="InterPro" id="IPR045621">
    <property type="entry name" value="BPD_transp_1_N"/>
</dbReference>
<evidence type="ECO:0000256" key="7">
    <source>
        <dbReference type="RuleBase" id="RU363032"/>
    </source>
</evidence>
<keyword evidence="5 7" id="KW-1133">Transmembrane helix</keyword>
<feature type="transmembrane region" description="Helical" evidence="7">
    <location>
        <begin position="162"/>
        <end position="185"/>
    </location>
</feature>
<dbReference type="CDD" id="cd06261">
    <property type="entry name" value="TM_PBP2"/>
    <property type="match status" value="1"/>
</dbReference>
<dbReference type="PANTHER" id="PTHR30465:SF0">
    <property type="entry name" value="OLIGOPEPTIDE TRANSPORT SYSTEM PERMEASE PROTEIN APPB"/>
    <property type="match status" value="1"/>
</dbReference>
<protein>
    <submittedName>
        <fullName evidence="9">Peptide/nickel transport system permease protein</fullName>
    </submittedName>
</protein>
<feature type="transmembrane region" description="Helical" evidence="7">
    <location>
        <begin position="311"/>
        <end position="336"/>
    </location>
</feature>
<dbReference type="Pfam" id="PF00528">
    <property type="entry name" value="BPD_transp_1"/>
    <property type="match status" value="1"/>
</dbReference>
<feature type="transmembrane region" description="Helical" evidence="7">
    <location>
        <begin position="129"/>
        <end position="150"/>
    </location>
</feature>
<evidence type="ECO:0000256" key="1">
    <source>
        <dbReference type="ARBA" id="ARBA00004651"/>
    </source>
</evidence>
<keyword evidence="4 7" id="KW-0812">Transmembrane</keyword>
<dbReference type="InterPro" id="IPR000515">
    <property type="entry name" value="MetI-like"/>
</dbReference>
<dbReference type="GO" id="GO:0005886">
    <property type="term" value="C:plasma membrane"/>
    <property type="evidence" value="ECO:0007669"/>
    <property type="project" value="UniProtKB-SubCell"/>
</dbReference>
<keyword evidence="3" id="KW-1003">Cell membrane</keyword>
<organism evidence="9 10">
    <name type="scientific">Humibacillus xanthopallidus</name>
    <dbReference type="NCBI Taxonomy" id="412689"/>
    <lineage>
        <taxon>Bacteria</taxon>
        <taxon>Bacillati</taxon>
        <taxon>Actinomycetota</taxon>
        <taxon>Actinomycetes</taxon>
        <taxon>Micrococcales</taxon>
        <taxon>Intrasporangiaceae</taxon>
        <taxon>Humibacillus</taxon>
    </lineage>
</organism>
<comment type="similarity">
    <text evidence="7">Belongs to the binding-protein-dependent transport system permease family.</text>
</comment>
<name>A0A543HUY4_9MICO</name>
<comment type="subcellular location">
    <subcellularLocation>
        <location evidence="1 7">Cell membrane</location>
        <topology evidence="1 7">Multi-pass membrane protein</topology>
    </subcellularLocation>
</comment>
<dbReference type="AlphaFoldDB" id="A0A543HUY4"/>
<accession>A0A543HUY4</accession>
<feature type="transmembrane region" description="Helical" evidence="7">
    <location>
        <begin position="263"/>
        <end position="285"/>
    </location>
</feature>
<evidence type="ECO:0000313" key="10">
    <source>
        <dbReference type="Proteomes" id="UP000316747"/>
    </source>
</evidence>
<comment type="caution">
    <text evidence="9">The sequence shown here is derived from an EMBL/GenBank/DDBJ whole genome shotgun (WGS) entry which is preliminary data.</text>
</comment>
<keyword evidence="10" id="KW-1185">Reference proteome</keyword>
<dbReference type="Pfam" id="PF19300">
    <property type="entry name" value="BPD_transp_1_N"/>
    <property type="match status" value="1"/>
</dbReference>
<dbReference type="Gene3D" id="1.10.3720.10">
    <property type="entry name" value="MetI-like"/>
    <property type="match status" value="1"/>
</dbReference>
<feature type="transmembrane region" description="Helical" evidence="7">
    <location>
        <begin position="15"/>
        <end position="36"/>
    </location>
</feature>
<dbReference type="Proteomes" id="UP000316747">
    <property type="component" value="Unassembled WGS sequence"/>
</dbReference>
<feature type="domain" description="ABC transmembrane type-1" evidence="8">
    <location>
        <begin position="123"/>
        <end position="333"/>
    </location>
</feature>
<dbReference type="PANTHER" id="PTHR30465">
    <property type="entry name" value="INNER MEMBRANE ABC TRANSPORTER"/>
    <property type="match status" value="1"/>
</dbReference>
<gene>
    <name evidence="9" type="ORF">FBY41_2206</name>
</gene>
<dbReference type="GO" id="GO:0055085">
    <property type="term" value="P:transmembrane transport"/>
    <property type="evidence" value="ECO:0007669"/>
    <property type="project" value="InterPro"/>
</dbReference>
<sequence>MGLPTTVFAYLVKRLISAVVLLFIITAVVFAIFFLLPRLGGASADDLASRYVGKSAGAAQIHETAVRLGFTDPIWVQYGRFAKGLVAGSDYYTGAGYDHCPAPCLGYSFITQNPVLPDLLDRLPVTMSLAAGAAFLWLLGGISTGVVSALKRGSFIDRAAMTTALAGVSLPIFFTGLLSLSIFSYGLGWTAPGGSYTPFQENPLMWAYDLLLPWITLAFLYAAAYARLTRAGMLETMNEDYIRTARAKGLREHDVVVRHGLRAALTPIVTIFGLDLGLLLGGAILTETTFSLPGIGQYAVQAVANNDLPKVLGVTILGALFIVIANLVVDLLYAVVDPRVRTA</sequence>
<evidence type="ECO:0000256" key="4">
    <source>
        <dbReference type="ARBA" id="ARBA00022692"/>
    </source>
</evidence>
<keyword evidence="6 7" id="KW-0472">Membrane</keyword>
<dbReference type="InterPro" id="IPR035906">
    <property type="entry name" value="MetI-like_sf"/>
</dbReference>
<evidence type="ECO:0000256" key="2">
    <source>
        <dbReference type="ARBA" id="ARBA00022448"/>
    </source>
</evidence>
<dbReference type="RefSeq" id="WP_260439694.1">
    <property type="nucleotide sequence ID" value="NZ_VFPM01000002.1"/>
</dbReference>
<evidence type="ECO:0000259" key="8">
    <source>
        <dbReference type="PROSITE" id="PS50928"/>
    </source>
</evidence>
<keyword evidence="2 7" id="KW-0813">Transport</keyword>
<evidence type="ECO:0000313" key="9">
    <source>
        <dbReference type="EMBL" id="TQM62177.1"/>
    </source>
</evidence>
<dbReference type="PROSITE" id="PS50928">
    <property type="entry name" value="ABC_TM1"/>
    <property type="match status" value="1"/>
</dbReference>
<evidence type="ECO:0000256" key="3">
    <source>
        <dbReference type="ARBA" id="ARBA00022475"/>
    </source>
</evidence>